<evidence type="ECO:0000313" key="3">
    <source>
        <dbReference type="EMBL" id="MFD1604452.1"/>
    </source>
</evidence>
<dbReference type="InterPro" id="IPR011006">
    <property type="entry name" value="CheY-like_superfamily"/>
</dbReference>
<organism evidence="3 4">
    <name type="scientific">Flavobacterium artemisiae</name>
    <dbReference type="NCBI Taxonomy" id="2126556"/>
    <lineage>
        <taxon>Bacteria</taxon>
        <taxon>Pseudomonadati</taxon>
        <taxon>Bacteroidota</taxon>
        <taxon>Flavobacteriia</taxon>
        <taxon>Flavobacteriales</taxon>
        <taxon>Flavobacteriaceae</taxon>
        <taxon>Flavobacterium</taxon>
    </lineage>
</organism>
<dbReference type="PANTHER" id="PTHR44520">
    <property type="entry name" value="RESPONSE REGULATOR RCP1-RELATED"/>
    <property type="match status" value="1"/>
</dbReference>
<dbReference type="Pfam" id="PF00072">
    <property type="entry name" value="Response_reg"/>
    <property type="match status" value="1"/>
</dbReference>
<name>A0ABW4HH13_9FLAO</name>
<dbReference type="RefSeq" id="WP_379815541.1">
    <property type="nucleotide sequence ID" value="NZ_JBHUDZ010000016.1"/>
</dbReference>
<dbReference type="InterPro" id="IPR001789">
    <property type="entry name" value="Sig_transdc_resp-reg_receiver"/>
</dbReference>
<gene>
    <name evidence="3" type="ORF">ACFSC2_17075</name>
</gene>
<dbReference type="InterPro" id="IPR052893">
    <property type="entry name" value="TCS_response_regulator"/>
</dbReference>
<keyword evidence="4" id="KW-1185">Reference proteome</keyword>
<sequence>MLQQHNSRKIIYLAEDDEDDKILFLEALKELHPEIAVEVSKDGQELLNNLRKTQSGNPDIIFMDINMPCKNGFECLKEIKRERYFSGIKIIMFSTSSSSLHIELSRRLGADHYAVKPGSFQELRELLREIMTIDWSTEPKDKNQFVIASRKINSI</sequence>
<dbReference type="EMBL" id="JBHUDZ010000016">
    <property type="protein sequence ID" value="MFD1604452.1"/>
    <property type="molecule type" value="Genomic_DNA"/>
</dbReference>
<reference evidence="4" key="1">
    <citation type="journal article" date="2019" name="Int. J. Syst. Evol. Microbiol.">
        <title>The Global Catalogue of Microorganisms (GCM) 10K type strain sequencing project: providing services to taxonomists for standard genome sequencing and annotation.</title>
        <authorList>
            <consortium name="The Broad Institute Genomics Platform"/>
            <consortium name="The Broad Institute Genome Sequencing Center for Infectious Disease"/>
            <person name="Wu L."/>
            <person name="Ma J."/>
        </authorList>
    </citation>
    <scope>NUCLEOTIDE SEQUENCE [LARGE SCALE GENOMIC DNA]</scope>
    <source>
        <strain evidence="4">CCUG 70865</strain>
    </source>
</reference>
<proteinExistence type="predicted"/>
<dbReference type="SUPFAM" id="SSF52172">
    <property type="entry name" value="CheY-like"/>
    <property type="match status" value="1"/>
</dbReference>
<dbReference type="PANTHER" id="PTHR44520:SF2">
    <property type="entry name" value="RESPONSE REGULATOR RCP1"/>
    <property type="match status" value="1"/>
</dbReference>
<feature type="modified residue" description="4-aspartylphosphate" evidence="1">
    <location>
        <position position="64"/>
    </location>
</feature>
<dbReference type="Proteomes" id="UP001597138">
    <property type="component" value="Unassembled WGS sequence"/>
</dbReference>
<protein>
    <submittedName>
        <fullName evidence="3">Response regulator</fullName>
    </submittedName>
</protein>
<dbReference type="PROSITE" id="PS50110">
    <property type="entry name" value="RESPONSE_REGULATORY"/>
    <property type="match status" value="1"/>
</dbReference>
<keyword evidence="1" id="KW-0597">Phosphoprotein</keyword>
<dbReference type="Gene3D" id="3.40.50.2300">
    <property type="match status" value="1"/>
</dbReference>
<dbReference type="SMART" id="SM00448">
    <property type="entry name" value="REC"/>
    <property type="match status" value="1"/>
</dbReference>
<evidence type="ECO:0000256" key="1">
    <source>
        <dbReference type="PROSITE-ProRule" id="PRU00169"/>
    </source>
</evidence>
<evidence type="ECO:0000313" key="4">
    <source>
        <dbReference type="Proteomes" id="UP001597138"/>
    </source>
</evidence>
<evidence type="ECO:0000259" key="2">
    <source>
        <dbReference type="PROSITE" id="PS50110"/>
    </source>
</evidence>
<comment type="caution">
    <text evidence="3">The sequence shown here is derived from an EMBL/GenBank/DDBJ whole genome shotgun (WGS) entry which is preliminary data.</text>
</comment>
<accession>A0ABW4HH13</accession>
<feature type="domain" description="Response regulatory" evidence="2">
    <location>
        <begin position="10"/>
        <end position="131"/>
    </location>
</feature>